<dbReference type="SUPFAM" id="SSF50129">
    <property type="entry name" value="GroES-like"/>
    <property type="match status" value="1"/>
</dbReference>
<evidence type="ECO:0000259" key="2">
    <source>
        <dbReference type="Pfam" id="PF08240"/>
    </source>
</evidence>
<sequence length="193" mass="21972">VKCCGVYGADLHIVHGDFESALTQGSQQRGIVVKIEENFEGFKTEDKVTANISELCGHCHFCRQGKLFCCENFVTHRVPSEFRLSEWLSRWKLTIVRFCRVRVSSRPRLVPARHGIDRIRPKVGSNILLIRANATNLYLAKLLEANGSAHLVLASNEGPNMELAKKLNCPDEYVELSRKYQTQQWVDLKAKYP</sequence>
<dbReference type="InterPro" id="IPR011032">
    <property type="entry name" value="GroES-like_sf"/>
</dbReference>
<proteinExistence type="predicted"/>
<evidence type="ECO:0000313" key="3">
    <source>
        <dbReference type="EMBL" id="KAG9231086.1"/>
    </source>
</evidence>
<dbReference type="EMBL" id="MU251625">
    <property type="protein sequence ID" value="KAG9231086.1"/>
    <property type="molecule type" value="Genomic_DNA"/>
</dbReference>
<evidence type="ECO:0000256" key="1">
    <source>
        <dbReference type="ARBA" id="ARBA00023002"/>
    </source>
</evidence>
<keyword evidence="4" id="KW-1185">Reference proteome</keyword>
<dbReference type="PANTHER" id="PTHR43401">
    <property type="entry name" value="L-THREONINE 3-DEHYDROGENASE"/>
    <property type="match status" value="1"/>
</dbReference>
<dbReference type="Gene3D" id="3.90.180.10">
    <property type="entry name" value="Medium-chain alcohol dehydrogenases, catalytic domain"/>
    <property type="match status" value="1"/>
</dbReference>
<reference evidence="3" key="1">
    <citation type="journal article" date="2021" name="IMA Fungus">
        <title>Genomic characterization of three marine fungi, including Emericellopsis atlantica sp. nov. with signatures of a generalist lifestyle and marine biomass degradation.</title>
        <authorList>
            <person name="Hagestad O.C."/>
            <person name="Hou L."/>
            <person name="Andersen J.H."/>
            <person name="Hansen E.H."/>
            <person name="Altermark B."/>
            <person name="Li C."/>
            <person name="Kuhnert E."/>
            <person name="Cox R.J."/>
            <person name="Crous P.W."/>
            <person name="Spatafora J.W."/>
            <person name="Lail K."/>
            <person name="Amirebrahimi M."/>
            <person name="Lipzen A."/>
            <person name="Pangilinan J."/>
            <person name="Andreopoulos W."/>
            <person name="Hayes R.D."/>
            <person name="Ng V."/>
            <person name="Grigoriev I.V."/>
            <person name="Jackson S.A."/>
            <person name="Sutton T.D.S."/>
            <person name="Dobson A.D.W."/>
            <person name="Rama T."/>
        </authorList>
    </citation>
    <scope>NUCLEOTIDE SEQUENCE</scope>
    <source>
        <strain evidence="3">TRa018bII</strain>
    </source>
</reference>
<dbReference type="InterPro" id="IPR050129">
    <property type="entry name" value="Zn_alcohol_dh"/>
</dbReference>
<dbReference type="Proteomes" id="UP000824998">
    <property type="component" value="Unassembled WGS sequence"/>
</dbReference>
<dbReference type="Pfam" id="PF08240">
    <property type="entry name" value="ADH_N"/>
    <property type="match status" value="1"/>
</dbReference>
<comment type="caution">
    <text evidence="3">The sequence shown here is derived from an EMBL/GenBank/DDBJ whole genome shotgun (WGS) entry which is preliminary data.</text>
</comment>
<feature type="domain" description="Alcohol dehydrogenase-like N-terminal" evidence="2">
    <location>
        <begin position="1"/>
        <end position="72"/>
    </location>
</feature>
<feature type="non-terminal residue" evidence="3">
    <location>
        <position position="1"/>
    </location>
</feature>
<organism evidence="3 4">
    <name type="scientific">Amylocarpus encephaloides</name>
    <dbReference type="NCBI Taxonomy" id="45428"/>
    <lineage>
        <taxon>Eukaryota</taxon>
        <taxon>Fungi</taxon>
        <taxon>Dikarya</taxon>
        <taxon>Ascomycota</taxon>
        <taxon>Pezizomycotina</taxon>
        <taxon>Leotiomycetes</taxon>
        <taxon>Helotiales</taxon>
        <taxon>Helotiales incertae sedis</taxon>
        <taxon>Amylocarpus</taxon>
    </lineage>
</organism>
<dbReference type="InterPro" id="IPR013154">
    <property type="entry name" value="ADH-like_N"/>
</dbReference>
<dbReference type="GO" id="GO:0016491">
    <property type="term" value="F:oxidoreductase activity"/>
    <property type="evidence" value="ECO:0007669"/>
    <property type="project" value="UniProtKB-KW"/>
</dbReference>
<keyword evidence="1" id="KW-0560">Oxidoreductase</keyword>
<gene>
    <name evidence="3" type="ORF">BJ875DRAFT_518152</name>
</gene>
<dbReference type="PANTHER" id="PTHR43401:SF2">
    <property type="entry name" value="L-THREONINE 3-DEHYDROGENASE"/>
    <property type="match status" value="1"/>
</dbReference>
<dbReference type="Gene3D" id="3.40.50.720">
    <property type="entry name" value="NAD(P)-binding Rossmann-like Domain"/>
    <property type="match status" value="1"/>
</dbReference>
<name>A0A9P7YD17_9HELO</name>
<dbReference type="AlphaFoldDB" id="A0A9P7YD17"/>
<accession>A0A9P7YD17</accession>
<protein>
    <recommendedName>
        <fullName evidence="2">Alcohol dehydrogenase-like N-terminal domain-containing protein</fullName>
    </recommendedName>
</protein>
<evidence type="ECO:0000313" key="4">
    <source>
        <dbReference type="Proteomes" id="UP000824998"/>
    </source>
</evidence>